<dbReference type="AlphaFoldDB" id="A0A366K8L8"/>
<feature type="transmembrane region" description="Helical" evidence="1">
    <location>
        <begin position="315"/>
        <end position="334"/>
    </location>
</feature>
<feature type="transmembrane region" description="Helical" evidence="1">
    <location>
        <begin position="241"/>
        <end position="266"/>
    </location>
</feature>
<feature type="transmembrane region" description="Helical" evidence="1">
    <location>
        <begin position="137"/>
        <end position="155"/>
    </location>
</feature>
<keyword evidence="1" id="KW-0812">Transmembrane</keyword>
<keyword evidence="3" id="KW-1185">Reference proteome</keyword>
<dbReference type="OrthoDB" id="3239093at2"/>
<dbReference type="Proteomes" id="UP000252530">
    <property type="component" value="Unassembled WGS sequence"/>
</dbReference>
<dbReference type="InterPro" id="IPR018674">
    <property type="entry name" value="DUF2142_membrane"/>
</dbReference>
<feature type="transmembrane region" description="Helical" evidence="1">
    <location>
        <begin position="16"/>
        <end position="39"/>
    </location>
</feature>
<name>A0A366K8L8_9BIFI</name>
<evidence type="ECO:0008006" key="4">
    <source>
        <dbReference type="Google" id="ProtNLM"/>
    </source>
</evidence>
<comment type="caution">
    <text evidence="2">The sequence shown here is derived from an EMBL/GenBank/DDBJ whole genome shotgun (WGS) entry which is preliminary data.</text>
</comment>
<feature type="transmembrane region" description="Helical" evidence="1">
    <location>
        <begin position="382"/>
        <end position="400"/>
    </location>
</feature>
<feature type="transmembrane region" description="Helical" evidence="1">
    <location>
        <begin position="212"/>
        <end position="229"/>
    </location>
</feature>
<evidence type="ECO:0000313" key="3">
    <source>
        <dbReference type="Proteomes" id="UP000252530"/>
    </source>
</evidence>
<dbReference type="Pfam" id="PF09913">
    <property type="entry name" value="DUF2142"/>
    <property type="match status" value="1"/>
</dbReference>
<sequence>MNKRFSHIWLDNRGPFIMFILLALIQAVFYLFSVGPLTIPDPDLHANTSYALATGQILNLPESDHDRYGNKVKNQSISGDSRYLMTQGRNNDFVYKIIGNAFTHDNHKNDQKRNDRSSGEYVTIPNIKVKSNRSNQYFPVLYVPQAIGLWLAIHLNTSPYHAWQAARISNFTFFLVMFCLSIALTPRDKYFFVIIGTLPATIFLASSLMSDSFFLAVSACFLSLVLFLAQNGKPVGKKAFIGLVTLTALLFFSKIVYVAMAILVLALPNAILNWKRKTAYVGIAAACTLPVYTLWSHLYGTTWAIACVDSNAQALLHNPIKATIMIVWNIFFLFQKGLGIPGALTMEMTLLLILALLVLLAGKQLRSPHGMTWHQAISTNRYAILAFISALLAIGATYGYELLIWNQLPYMVLTSEIQGFQGRYLLPLLPLLACLPLQVQREEIMPLARLKETGTVSTPAHD</sequence>
<evidence type="ECO:0000313" key="2">
    <source>
        <dbReference type="EMBL" id="RBP97473.1"/>
    </source>
</evidence>
<feature type="transmembrane region" description="Helical" evidence="1">
    <location>
        <begin position="190"/>
        <end position="206"/>
    </location>
</feature>
<dbReference type="EMBL" id="PDCG01000006">
    <property type="protein sequence ID" value="RBP97473.1"/>
    <property type="molecule type" value="Genomic_DNA"/>
</dbReference>
<proteinExistence type="predicted"/>
<dbReference type="RefSeq" id="WP_113860537.1">
    <property type="nucleotide sequence ID" value="NZ_PDCG01000006.1"/>
</dbReference>
<reference evidence="2 3" key="1">
    <citation type="submission" date="2017-10" db="EMBL/GenBank/DDBJ databases">
        <title>Bifidobacterium xylocopum sp. nov. and Bifidobacterium aemilianum sp. nov., from the carpenter bee (Xylocopa violacea) digestive tract.</title>
        <authorList>
            <person name="Alberoni D."/>
            <person name="Baffoni L."/>
            <person name="Di Gioia D."/>
            <person name="Gaggia F."/>
            <person name="Biavati B."/>
        </authorList>
    </citation>
    <scope>NUCLEOTIDE SEQUENCE [LARGE SCALE GENOMIC DNA]</scope>
    <source>
        <strain evidence="2 3">XV10</strain>
    </source>
</reference>
<feature type="transmembrane region" description="Helical" evidence="1">
    <location>
        <begin position="340"/>
        <end position="361"/>
    </location>
</feature>
<gene>
    <name evidence="2" type="ORF">CRD60_06830</name>
</gene>
<accession>A0A366K8L8</accession>
<feature type="transmembrane region" description="Helical" evidence="1">
    <location>
        <begin position="278"/>
        <end position="295"/>
    </location>
</feature>
<organism evidence="2 3">
    <name type="scientific">Bifidobacterium aemilianum</name>
    <dbReference type="NCBI Taxonomy" id="2493120"/>
    <lineage>
        <taxon>Bacteria</taxon>
        <taxon>Bacillati</taxon>
        <taxon>Actinomycetota</taxon>
        <taxon>Actinomycetes</taxon>
        <taxon>Bifidobacteriales</taxon>
        <taxon>Bifidobacteriaceae</taxon>
        <taxon>Bifidobacterium</taxon>
    </lineage>
</organism>
<evidence type="ECO:0000256" key="1">
    <source>
        <dbReference type="SAM" id="Phobius"/>
    </source>
</evidence>
<keyword evidence="1" id="KW-1133">Transmembrane helix</keyword>
<protein>
    <recommendedName>
        <fullName evidence="4">DUF2142 domain-containing protein</fullName>
    </recommendedName>
</protein>
<feature type="transmembrane region" description="Helical" evidence="1">
    <location>
        <begin position="161"/>
        <end position="183"/>
    </location>
</feature>
<keyword evidence="1" id="KW-0472">Membrane</keyword>